<dbReference type="Proteomes" id="UP000078540">
    <property type="component" value="Unassembled WGS sequence"/>
</dbReference>
<keyword evidence="2" id="KW-0732">Signal</keyword>
<evidence type="ECO:0000313" key="4">
    <source>
        <dbReference type="Proteomes" id="UP000078540"/>
    </source>
</evidence>
<sequence>MVRREMMISTFCLTLAFVPAENRTMIQNVGGVGRKGRLSVYHTRMTALTQRYRAYVRSHRRDLATDSVWHFALYAKSRSVDRGNPTLPRRTERRECVESICHGAGHADTNRQEGSGKKYSHFPRSGERRQGLAMRSGREMEMSAHGEGNGRGARTKGSKFSNATPNTRLRYTSLKKKRQASDKVGDNNRVIYILLLTNTVLAAMEEDALYYIITSLREWNGRFWRYTAF</sequence>
<feature type="region of interest" description="Disordered" evidence="1">
    <location>
        <begin position="105"/>
        <end position="180"/>
    </location>
</feature>
<name>A0A195BJD6_9HYME</name>
<evidence type="ECO:0008006" key="5">
    <source>
        <dbReference type="Google" id="ProtNLM"/>
    </source>
</evidence>
<dbReference type="AlphaFoldDB" id="A0A195BJD6"/>
<gene>
    <name evidence="3" type="ORF">ALC53_05298</name>
</gene>
<protein>
    <recommendedName>
        <fullName evidence="5">Secreted protein</fullName>
    </recommendedName>
</protein>
<evidence type="ECO:0000313" key="3">
    <source>
        <dbReference type="EMBL" id="KYM84512.1"/>
    </source>
</evidence>
<evidence type="ECO:0000256" key="2">
    <source>
        <dbReference type="SAM" id="SignalP"/>
    </source>
</evidence>
<accession>A0A195BJD6</accession>
<reference evidence="3 4" key="1">
    <citation type="submission" date="2015-09" db="EMBL/GenBank/DDBJ databases">
        <title>Atta colombica WGS genome.</title>
        <authorList>
            <person name="Nygaard S."/>
            <person name="Hu H."/>
            <person name="Boomsma J."/>
            <person name="Zhang G."/>
        </authorList>
    </citation>
    <scope>NUCLEOTIDE SEQUENCE [LARGE SCALE GENOMIC DNA]</scope>
    <source>
        <strain evidence="3">Treedump-2</strain>
        <tissue evidence="3">Whole body</tissue>
    </source>
</reference>
<feature type="signal peptide" evidence="2">
    <location>
        <begin position="1"/>
        <end position="20"/>
    </location>
</feature>
<feature type="chain" id="PRO_5008269504" description="Secreted protein" evidence="2">
    <location>
        <begin position="21"/>
        <end position="229"/>
    </location>
</feature>
<organism evidence="3 4">
    <name type="scientific">Atta colombica</name>
    <dbReference type="NCBI Taxonomy" id="520822"/>
    <lineage>
        <taxon>Eukaryota</taxon>
        <taxon>Metazoa</taxon>
        <taxon>Ecdysozoa</taxon>
        <taxon>Arthropoda</taxon>
        <taxon>Hexapoda</taxon>
        <taxon>Insecta</taxon>
        <taxon>Pterygota</taxon>
        <taxon>Neoptera</taxon>
        <taxon>Endopterygota</taxon>
        <taxon>Hymenoptera</taxon>
        <taxon>Apocrita</taxon>
        <taxon>Aculeata</taxon>
        <taxon>Formicoidea</taxon>
        <taxon>Formicidae</taxon>
        <taxon>Myrmicinae</taxon>
        <taxon>Atta</taxon>
    </lineage>
</organism>
<dbReference type="EMBL" id="KQ976464">
    <property type="protein sequence ID" value="KYM84512.1"/>
    <property type="molecule type" value="Genomic_DNA"/>
</dbReference>
<dbReference type="STRING" id="520822.A0A195BJD6"/>
<keyword evidence="4" id="KW-1185">Reference proteome</keyword>
<feature type="compositionally biased region" description="Basic and acidic residues" evidence="1">
    <location>
        <begin position="124"/>
        <end position="144"/>
    </location>
</feature>
<evidence type="ECO:0000256" key="1">
    <source>
        <dbReference type="SAM" id="MobiDB-lite"/>
    </source>
</evidence>
<feature type="compositionally biased region" description="Polar residues" evidence="1">
    <location>
        <begin position="158"/>
        <end position="170"/>
    </location>
</feature>
<proteinExistence type="predicted"/>